<name>A0AAD9P753_RIDPI</name>
<dbReference type="PANTHER" id="PTHR16216">
    <property type="entry name" value="DYNEIN ASSEMBLY FACTOR 5, AXONEMAL"/>
    <property type="match status" value="1"/>
</dbReference>
<dbReference type="InterPro" id="IPR052623">
    <property type="entry name" value="DAAF5"/>
</dbReference>
<gene>
    <name evidence="1" type="ORF">NP493_113g03066</name>
</gene>
<dbReference type="EMBL" id="JAODUO010000112">
    <property type="protein sequence ID" value="KAK2189216.1"/>
    <property type="molecule type" value="Genomic_DNA"/>
</dbReference>
<dbReference type="GO" id="GO:0003341">
    <property type="term" value="P:cilium movement"/>
    <property type="evidence" value="ECO:0007669"/>
    <property type="project" value="TreeGrafter"/>
</dbReference>
<dbReference type="PANTHER" id="PTHR16216:SF2">
    <property type="entry name" value="DYNEIN AXONEMAL ASSEMBLY FACTOR 5"/>
    <property type="match status" value="1"/>
</dbReference>
<keyword evidence="2" id="KW-1185">Reference proteome</keyword>
<evidence type="ECO:0000313" key="1">
    <source>
        <dbReference type="EMBL" id="KAK2189216.1"/>
    </source>
</evidence>
<dbReference type="AlphaFoldDB" id="A0AAD9P753"/>
<dbReference type="SUPFAM" id="SSF48371">
    <property type="entry name" value="ARM repeat"/>
    <property type="match status" value="1"/>
</dbReference>
<dbReference type="GO" id="GO:0036158">
    <property type="term" value="P:outer dynein arm assembly"/>
    <property type="evidence" value="ECO:0007669"/>
    <property type="project" value="TreeGrafter"/>
</dbReference>
<dbReference type="InterPro" id="IPR011989">
    <property type="entry name" value="ARM-like"/>
</dbReference>
<comment type="caution">
    <text evidence="1">The sequence shown here is derived from an EMBL/GenBank/DDBJ whole genome shotgun (WGS) entry which is preliminary data.</text>
</comment>
<evidence type="ECO:0000313" key="2">
    <source>
        <dbReference type="Proteomes" id="UP001209878"/>
    </source>
</evidence>
<proteinExistence type="predicted"/>
<organism evidence="1 2">
    <name type="scientific">Ridgeia piscesae</name>
    <name type="common">Tubeworm</name>
    <dbReference type="NCBI Taxonomy" id="27915"/>
    <lineage>
        <taxon>Eukaryota</taxon>
        <taxon>Metazoa</taxon>
        <taxon>Spiralia</taxon>
        <taxon>Lophotrochozoa</taxon>
        <taxon>Annelida</taxon>
        <taxon>Polychaeta</taxon>
        <taxon>Sedentaria</taxon>
        <taxon>Canalipalpata</taxon>
        <taxon>Sabellida</taxon>
        <taxon>Siboglinidae</taxon>
        <taxon>Ridgeia</taxon>
    </lineage>
</organism>
<dbReference type="Gene3D" id="1.25.10.10">
    <property type="entry name" value="Leucine-rich Repeat Variant"/>
    <property type="match status" value="1"/>
</dbReference>
<dbReference type="Proteomes" id="UP001209878">
    <property type="component" value="Unassembled WGS sequence"/>
</dbReference>
<reference evidence="1" key="1">
    <citation type="journal article" date="2023" name="Mol. Biol. Evol.">
        <title>Third-Generation Sequencing Reveals the Adaptive Role of the Epigenome in Three Deep-Sea Polychaetes.</title>
        <authorList>
            <person name="Perez M."/>
            <person name="Aroh O."/>
            <person name="Sun Y."/>
            <person name="Lan Y."/>
            <person name="Juniper S.K."/>
            <person name="Young C.R."/>
            <person name="Angers B."/>
            <person name="Qian P.Y."/>
        </authorList>
    </citation>
    <scope>NUCLEOTIDE SEQUENCE</scope>
    <source>
        <strain evidence="1">R07B-5</strain>
    </source>
</reference>
<accession>A0AAD9P753</accession>
<dbReference type="InterPro" id="IPR016024">
    <property type="entry name" value="ARM-type_fold"/>
</dbReference>
<dbReference type="GO" id="GO:0005737">
    <property type="term" value="C:cytoplasm"/>
    <property type="evidence" value="ECO:0007669"/>
    <property type="project" value="TreeGrafter"/>
</dbReference>
<protein>
    <submittedName>
        <fullName evidence="1">Uncharacterized protein</fullName>
    </submittedName>
</protein>
<dbReference type="GO" id="GO:0036159">
    <property type="term" value="P:inner dynein arm assembly"/>
    <property type="evidence" value="ECO:0007669"/>
    <property type="project" value="TreeGrafter"/>
</dbReference>
<dbReference type="GO" id="GO:0045505">
    <property type="term" value="F:dynein intermediate chain binding"/>
    <property type="evidence" value="ECO:0007669"/>
    <property type="project" value="TreeGrafter"/>
</dbReference>
<sequence length="245" mass="27741">MESGPVVGEILDDVIPMLGENLHPDKDPELRLKCFTLLSRLVLKSDTTLNSHDKFGEFVVTVVRDMIMPNCVWKAGRVAKAIRTTAVSCLWALLQSGVLNKERLLEVMEELMTQLRSTLEDDNMSTRLVTCRVMTRILSTVGTSLDDHRLHNMYPELLKRLDDSNDDVRIAVTDTWLAYLACFQDDYQVALYQVLKKAGTIEGSMLLEEVEAVKSRHRSTKYCDALASYIRELPQKPAVTENGYS</sequence>